<evidence type="ECO:0000313" key="9">
    <source>
        <dbReference type="Proteomes" id="UP000009286"/>
    </source>
</evidence>
<comment type="catalytic activity">
    <reaction evidence="5 7">
        <text>AMP + ATP = 2 ADP</text>
        <dbReference type="Rhea" id="RHEA:12973"/>
        <dbReference type="ChEBI" id="CHEBI:30616"/>
        <dbReference type="ChEBI" id="CHEBI:456215"/>
        <dbReference type="ChEBI" id="CHEBI:456216"/>
        <dbReference type="EC" id="2.7.4.3"/>
    </reaction>
</comment>
<evidence type="ECO:0000256" key="1">
    <source>
        <dbReference type="ARBA" id="ARBA00022679"/>
    </source>
</evidence>
<dbReference type="NCBIfam" id="NF011104">
    <property type="entry name" value="PRK14531.1"/>
    <property type="match status" value="1"/>
</dbReference>
<dbReference type="PANTHER" id="PTHR23359">
    <property type="entry name" value="NUCLEOTIDE KINASE"/>
    <property type="match status" value="1"/>
</dbReference>
<feature type="binding site" evidence="5">
    <location>
        <begin position="85"/>
        <end position="88"/>
    </location>
    <ligand>
        <name>AMP</name>
        <dbReference type="ChEBI" id="CHEBI:456215"/>
    </ligand>
</feature>
<dbReference type="GO" id="GO:0005737">
    <property type="term" value="C:cytoplasm"/>
    <property type="evidence" value="ECO:0007669"/>
    <property type="project" value="UniProtKB-SubCell"/>
</dbReference>
<dbReference type="InterPro" id="IPR033690">
    <property type="entry name" value="Adenylat_kinase_CS"/>
</dbReference>
<dbReference type="AlphaFoldDB" id="G2KQU2"/>
<dbReference type="UniPathway" id="UPA00588">
    <property type="reaction ID" value="UER00649"/>
</dbReference>
<feature type="binding site" evidence="5">
    <location>
        <position position="139"/>
    </location>
    <ligand>
        <name>AMP</name>
        <dbReference type="ChEBI" id="CHEBI:456215"/>
    </ligand>
</feature>
<dbReference type="InterPro" id="IPR000850">
    <property type="entry name" value="Adenylat/UMP-CMP_kin"/>
</dbReference>
<comment type="subunit">
    <text evidence="5 7">Monomer.</text>
</comment>
<comment type="similarity">
    <text evidence="5 6">Belongs to the adenylate kinase family.</text>
</comment>
<keyword evidence="5 7" id="KW-0067">ATP-binding</keyword>
<dbReference type="InterPro" id="IPR006259">
    <property type="entry name" value="Adenyl_kin_sub"/>
</dbReference>
<comment type="subcellular location">
    <subcellularLocation>
        <location evidence="5 7">Cytoplasm</location>
    </subcellularLocation>
</comment>
<dbReference type="NCBIfam" id="NF001381">
    <property type="entry name" value="PRK00279.1-3"/>
    <property type="match status" value="1"/>
</dbReference>
<feature type="binding site" evidence="5">
    <location>
        <position position="31"/>
    </location>
    <ligand>
        <name>AMP</name>
        <dbReference type="ChEBI" id="CHEBI:456215"/>
    </ligand>
</feature>
<feature type="binding site" evidence="5">
    <location>
        <position position="92"/>
    </location>
    <ligand>
        <name>AMP</name>
        <dbReference type="ChEBI" id="CHEBI:456215"/>
    </ligand>
</feature>
<dbReference type="InterPro" id="IPR027417">
    <property type="entry name" value="P-loop_NTPase"/>
</dbReference>
<dbReference type="SUPFAM" id="SSF52540">
    <property type="entry name" value="P-loop containing nucleoside triphosphate hydrolases"/>
    <property type="match status" value="1"/>
</dbReference>
<feature type="binding site" evidence="5">
    <location>
        <position position="150"/>
    </location>
    <ligand>
        <name>AMP</name>
        <dbReference type="ChEBI" id="CHEBI:456215"/>
    </ligand>
</feature>
<evidence type="ECO:0000256" key="2">
    <source>
        <dbReference type="ARBA" id="ARBA00022727"/>
    </source>
</evidence>
<comment type="caution">
    <text evidence="5">Lacks conserved residue(s) required for the propagation of feature annotation.</text>
</comment>
<dbReference type="GO" id="GO:0005524">
    <property type="term" value="F:ATP binding"/>
    <property type="evidence" value="ECO:0007669"/>
    <property type="project" value="UniProtKB-UniRule"/>
</dbReference>
<sequence length="208" mass="22043">MNLILLGPPGAGKGTQAKKLEDKYGLKQLSTGDMLRAEVAAGTDLGKQAKAVMDAGGLVSDDIIIAMIENRIQQADCAKGVIFDGFPRTVAQAAALETMLAKKGHPLLAAIELQVDEAILVDRLNKRVAEMQSRGEAVRSDDNEETLRKRLQEFRNKTAPIIPFYQGKSLLRSVDGMASIDVVEAAIDKILVGSGAGAAPSAPSAQHP</sequence>
<evidence type="ECO:0000256" key="4">
    <source>
        <dbReference type="ARBA" id="ARBA00022777"/>
    </source>
</evidence>
<accession>G2KQU2</accession>
<dbReference type="GO" id="GO:0004017">
    <property type="term" value="F:AMP kinase activity"/>
    <property type="evidence" value="ECO:0007669"/>
    <property type="project" value="UniProtKB-UniRule"/>
</dbReference>
<feature type="binding site" evidence="5">
    <location>
        <position position="127"/>
    </location>
    <ligand>
        <name>ATP</name>
        <dbReference type="ChEBI" id="CHEBI:30616"/>
    </ligand>
</feature>
<evidence type="ECO:0000256" key="7">
    <source>
        <dbReference type="RuleBase" id="RU003331"/>
    </source>
</evidence>
<keyword evidence="5" id="KW-0963">Cytoplasm</keyword>
<dbReference type="HOGENOM" id="CLU_032354_4_1_5"/>
<keyword evidence="3 5" id="KW-0547">Nucleotide-binding</keyword>
<dbReference type="eggNOG" id="COG0563">
    <property type="taxonomic scope" value="Bacteria"/>
</dbReference>
<comment type="domain">
    <text evidence="5">Consists of three domains, a large central CORE domain and two small peripheral domains, NMPbind and LID, which undergo movements during catalysis. The LID domain closes over the site of phosphoryl transfer upon ATP binding. Assembling and dissambling the active center during each catalytic cycle provides an effective means to prevent ATP hydrolysis.</text>
</comment>
<keyword evidence="2 5" id="KW-0545">Nucleotide biosynthesis</keyword>
<keyword evidence="9" id="KW-1185">Reference proteome</keyword>
<organism evidence="8 9">
    <name type="scientific">Micavibrio aeruginosavorus (strain ARL-13)</name>
    <dbReference type="NCBI Taxonomy" id="856793"/>
    <lineage>
        <taxon>Bacteria</taxon>
        <taxon>Pseudomonadati</taxon>
        <taxon>Bdellovibrionota</taxon>
        <taxon>Bdellovibrionia</taxon>
        <taxon>Bdellovibrionales</taxon>
        <taxon>Pseudobdellovibrionaceae</taxon>
        <taxon>Micavibrio</taxon>
    </lineage>
</organism>
<evidence type="ECO:0000256" key="3">
    <source>
        <dbReference type="ARBA" id="ARBA00022741"/>
    </source>
</evidence>
<dbReference type="NCBIfam" id="NF011105">
    <property type="entry name" value="PRK14532.1"/>
    <property type="match status" value="1"/>
</dbReference>
<dbReference type="KEGG" id="mai:MICA_2113"/>
<evidence type="ECO:0000256" key="5">
    <source>
        <dbReference type="HAMAP-Rule" id="MF_00235"/>
    </source>
</evidence>
<name>G2KQU2_MICAA</name>
<keyword evidence="4 5" id="KW-0418">Kinase</keyword>
<dbReference type="HAMAP" id="MF_00235">
    <property type="entry name" value="Adenylate_kinase_Adk"/>
    <property type="match status" value="1"/>
</dbReference>
<dbReference type="PRINTS" id="PR00094">
    <property type="entry name" value="ADENYLTKNASE"/>
</dbReference>
<feature type="binding site" evidence="5">
    <location>
        <position position="178"/>
    </location>
    <ligand>
        <name>ATP</name>
        <dbReference type="ChEBI" id="CHEBI:30616"/>
    </ligand>
</feature>
<reference evidence="8 9" key="1">
    <citation type="journal article" date="2011" name="BMC Genomics">
        <title>Genomic insights into an obligate epibiotic bacterial predator: Micavibrio aeruginosavorus ARL-13.</title>
        <authorList>
            <person name="Wang Z."/>
            <person name="Kadouri D."/>
            <person name="Wu M."/>
        </authorList>
    </citation>
    <scope>NUCLEOTIDE SEQUENCE [LARGE SCALE GENOMIC DNA]</scope>
    <source>
        <strain evidence="8 9">ARL-13</strain>
    </source>
</reference>
<dbReference type="RefSeq" id="WP_014103643.1">
    <property type="nucleotide sequence ID" value="NC_016026.1"/>
</dbReference>
<dbReference type="Proteomes" id="UP000009286">
    <property type="component" value="Chromosome"/>
</dbReference>
<evidence type="ECO:0000256" key="6">
    <source>
        <dbReference type="RuleBase" id="RU003330"/>
    </source>
</evidence>
<dbReference type="EC" id="2.7.4.3" evidence="5 7"/>
<dbReference type="PROSITE" id="PS00113">
    <property type="entry name" value="ADENYLATE_KINASE"/>
    <property type="match status" value="1"/>
</dbReference>
<dbReference type="NCBIfam" id="TIGR01351">
    <property type="entry name" value="adk"/>
    <property type="match status" value="1"/>
</dbReference>
<dbReference type="GO" id="GO:0044209">
    <property type="term" value="P:AMP salvage"/>
    <property type="evidence" value="ECO:0007669"/>
    <property type="project" value="UniProtKB-UniRule"/>
</dbReference>
<feature type="binding site" evidence="5">
    <location>
        <begin position="10"/>
        <end position="15"/>
    </location>
    <ligand>
        <name>ATP</name>
        <dbReference type="ChEBI" id="CHEBI:30616"/>
    </ligand>
</feature>
<evidence type="ECO:0000313" key="8">
    <source>
        <dbReference type="EMBL" id="AEP10420.1"/>
    </source>
</evidence>
<comment type="pathway">
    <text evidence="5">Purine metabolism; AMP biosynthesis via salvage pathway; AMP from ADP: step 1/1.</text>
</comment>
<dbReference type="EMBL" id="CP002382">
    <property type="protein sequence ID" value="AEP10420.1"/>
    <property type="molecule type" value="Genomic_DNA"/>
</dbReference>
<gene>
    <name evidence="5" type="primary">adk</name>
    <name evidence="8" type="ordered locus">MICA_2113</name>
</gene>
<comment type="function">
    <text evidence="5">Catalyzes the reversible transfer of the terminal phosphate group between ATP and AMP. Plays an important role in cellular energy homeostasis and in adenine nucleotide metabolism.</text>
</comment>
<protein>
    <recommendedName>
        <fullName evidence="5 7">Adenylate kinase</fullName>
        <shortName evidence="5">AK</shortName>
        <ecNumber evidence="5 7">2.7.4.3</ecNumber>
    </recommendedName>
    <alternativeName>
        <fullName evidence="5">ATP-AMP transphosphorylase</fullName>
    </alternativeName>
    <alternativeName>
        <fullName evidence="5">ATP:AMP phosphotransferase</fullName>
    </alternativeName>
    <alternativeName>
        <fullName evidence="5">Adenylate monophosphate kinase</fullName>
    </alternativeName>
</protein>
<dbReference type="CDD" id="cd01428">
    <property type="entry name" value="ADK"/>
    <property type="match status" value="1"/>
</dbReference>
<feature type="region of interest" description="NMP" evidence="5">
    <location>
        <begin position="30"/>
        <end position="59"/>
    </location>
</feature>
<proteinExistence type="inferred from homology"/>
<dbReference type="STRING" id="856793.MICA_2113"/>
<feature type="binding site" evidence="5">
    <location>
        <begin position="57"/>
        <end position="59"/>
    </location>
    <ligand>
        <name>AMP</name>
        <dbReference type="ChEBI" id="CHEBI:456215"/>
    </ligand>
</feature>
<dbReference type="NCBIfam" id="NF011100">
    <property type="entry name" value="PRK14527.1"/>
    <property type="match status" value="1"/>
</dbReference>
<feature type="binding site" evidence="5">
    <location>
        <position position="36"/>
    </location>
    <ligand>
        <name>AMP</name>
        <dbReference type="ChEBI" id="CHEBI:456215"/>
    </ligand>
</feature>
<keyword evidence="1 5" id="KW-0808">Transferase</keyword>
<dbReference type="Gene3D" id="3.40.50.300">
    <property type="entry name" value="P-loop containing nucleotide triphosphate hydrolases"/>
    <property type="match status" value="1"/>
</dbReference>
<dbReference type="Pfam" id="PF00406">
    <property type="entry name" value="ADK"/>
    <property type="match status" value="1"/>
</dbReference>